<comment type="pathway">
    <text evidence="1 11">Metabolic intermediate biosynthesis; chorismate biosynthesis; chorismate from D-erythrose 4-phosphate and phosphoenolpyruvate: step 5/7.</text>
</comment>
<keyword evidence="14" id="KW-1185">Reference proteome</keyword>
<dbReference type="PROSITE" id="PS01128">
    <property type="entry name" value="SHIKIMATE_KINASE"/>
    <property type="match status" value="1"/>
</dbReference>
<dbReference type="PANTHER" id="PTHR21087">
    <property type="entry name" value="SHIKIMATE KINASE"/>
    <property type="match status" value="1"/>
</dbReference>
<comment type="catalytic activity">
    <reaction evidence="10 11">
        <text>shikimate + ATP = 3-phosphoshikimate + ADP + H(+)</text>
        <dbReference type="Rhea" id="RHEA:13121"/>
        <dbReference type="ChEBI" id="CHEBI:15378"/>
        <dbReference type="ChEBI" id="CHEBI:30616"/>
        <dbReference type="ChEBI" id="CHEBI:36208"/>
        <dbReference type="ChEBI" id="CHEBI:145989"/>
        <dbReference type="ChEBI" id="CHEBI:456216"/>
        <dbReference type="EC" id="2.7.1.71"/>
    </reaction>
</comment>
<feature type="binding site" evidence="11">
    <location>
        <begin position="14"/>
        <end position="19"/>
    </location>
    <ligand>
        <name>ATP</name>
        <dbReference type="ChEBI" id="CHEBI:30616"/>
    </ligand>
</feature>
<accession>A0ABV6FZD9</accession>
<keyword evidence="5 11" id="KW-0808">Transferase</keyword>
<evidence type="ECO:0000256" key="3">
    <source>
        <dbReference type="ARBA" id="ARBA00012154"/>
    </source>
</evidence>
<dbReference type="Pfam" id="PF01202">
    <property type="entry name" value="SKI"/>
    <property type="match status" value="1"/>
</dbReference>
<feature type="binding site" evidence="11">
    <location>
        <position position="18"/>
    </location>
    <ligand>
        <name>Mg(2+)</name>
        <dbReference type="ChEBI" id="CHEBI:18420"/>
    </ligand>
</feature>
<dbReference type="RefSeq" id="WP_019952086.1">
    <property type="nucleotide sequence ID" value="NZ_JBHLVX010000005.1"/>
</dbReference>
<dbReference type="InterPro" id="IPR000623">
    <property type="entry name" value="Shikimate_kinase/TSH1"/>
</dbReference>
<keyword evidence="11" id="KW-0479">Metal-binding</keyword>
<evidence type="ECO:0000256" key="7">
    <source>
        <dbReference type="ARBA" id="ARBA00022777"/>
    </source>
</evidence>
<evidence type="ECO:0000256" key="4">
    <source>
        <dbReference type="ARBA" id="ARBA00022605"/>
    </source>
</evidence>
<keyword evidence="6 11" id="KW-0547">Nucleotide-binding</keyword>
<proteinExistence type="inferred from homology"/>
<feature type="binding site" evidence="11">
    <location>
        <position position="60"/>
    </location>
    <ligand>
        <name>substrate</name>
    </ligand>
</feature>
<dbReference type="NCBIfam" id="NF003456">
    <property type="entry name" value="PRK05057.1"/>
    <property type="match status" value="1"/>
</dbReference>
<comment type="function">
    <text evidence="11">Catalyzes the specific phosphorylation of the 3-hydroxyl group of shikimic acid using ATP as a cosubstrate.</text>
</comment>
<dbReference type="PANTHER" id="PTHR21087:SF16">
    <property type="entry name" value="SHIKIMATE KINASE 1, CHLOROPLASTIC"/>
    <property type="match status" value="1"/>
</dbReference>
<protein>
    <recommendedName>
        <fullName evidence="3 11">Shikimate kinase</fullName>
        <shortName evidence="11">SK</shortName>
        <ecNumber evidence="3 11">2.7.1.71</ecNumber>
    </recommendedName>
</protein>
<keyword evidence="11" id="KW-0460">Magnesium</keyword>
<dbReference type="EC" id="2.7.1.71" evidence="3 11"/>
<name>A0ABV6FZD9_9GAMM</name>
<dbReference type="InterPro" id="IPR003593">
    <property type="entry name" value="AAA+_ATPase"/>
</dbReference>
<dbReference type="HAMAP" id="MF_00109">
    <property type="entry name" value="Shikimate_kinase"/>
    <property type="match status" value="1"/>
</dbReference>
<keyword evidence="11" id="KW-0963">Cytoplasm</keyword>
<evidence type="ECO:0000256" key="1">
    <source>
        <dbReference type="ARBA" id="ARBA00004842"/>
    </source>
</evidence>
<sequence length="182" mass="20606">MQALPNLFLIGPMGTGKSTIGRYLAAELQRDFFDSDHVIEHRCGCDIPWIFDVEGESGFRLREAQVIDELSQRAGIVLATGGGAVTHPVSRRLLHERGIVVYLSTTVEQQLRRTARDRNRPLLQCDNPEKRLRELQEVRDPLYRETATFIVSTDRRGPRSVAAEIRRRARRFGIEIPAQASG</sequence>
<evidence type="ECO:0000259" key="12">
    <source>
        <dbReference type="SMART" id="SM00382"/>
    </source>
</evidence>
<gene>
    <name evidence="11 13" type="primary">aroK</name>
    <name evidence="13" type="ORF">ACFFHW_01920</name>
</gene>
<keyword evidence="9 11" id="KW-0057">Aromatic amino acid biosynthesis</keyword>
<evidence type="ECO:0000256" key="6">
    <source>
        <dbReference type="ARBA" id="ARBA00022741"/>
    </source>
</evidence>
<dbReference type="SUPFAM" id="SSF52540">
    <property type="entry name" value="P-loop containing nucleoside triphosphate hydrolases"/>
    <property type="match status" value="1"/>
</dbReference>
<keyword evidence="4 11" id="KW-0028">Amino-acid biosynthesis</keyword>
<dbReference type="GO" id="GO:0004765">
    <property type="term" value="F:shikimate kinase activity"/>
    <property type="evidence" value="ECO:0007669"/>
    <property type="project" value="UniProtKB-EC"/>
</dbReference>
<reference evidence="13 14" key="1">
    <citation type="submission" date="2024-09" db="EMBL/GenBank/DDBJ databases">
        <authorList>
            <person name="Sun Q."/>
            <person name="Mori K."/>
        </authorList>
    </citation>
    <scope>NUCLEOTIDE SEQUENCE [LARGE SCALE GENOMIC DNA]</scope>
    <source>
        <strain evidence="13 14">CCM 7415</strain>
    </source>
</reference>
<feature type="binding site" evidence="11">
    <location>
        <position position="82"/>
    </location>
    <ligand>
        <name>substrate</name>
    </ligand>
</feature>
<evidence type="ECO:0000256" key="2">
    <source>
        <dbReference type="ARBA" id="ARBA00006997"/>
    </source>
</evidence>
<dbReference type="InterPro" id="IPR023000">
    <property type="entry name" value="Shikimate_kinase_CS"/>
</dbReference>
<keyword evidence="7 11" id="KW-0418">Kinase</keyword>
<comment type="caution">
    <text evidence="13">The sequence shown here is derived from an EMBL/GenBank/DDBJ whole genome shotgun (WGS) entry which is preliminary data.</text>
</comment>
<dbReference type="SMART" id="SM00382">
    <property type="entry name" value="AAA"/>
    <property type="match status" value="1"/>
</dbReference>
<comment type="similarity">
    <text evidence="2 11">Belongs to the shikimate kinase family.</text>
</comment>
<dbReference type="Proteomes" id="UP001589814">
    <property type="component" value="Unassembled WGS sequence"/>
</dbReference>
<dbReference type="CDD" id="cd00464">
    <property type="entry name" value="SK"/>
    <property type="match status" value="1"/>
</dbReference>
<comment type="subcellular location">
    <subcellularLocation>
        <location evidence="11">Cytoplasm</location>
    </subcellularLocation>
</comment>
<dbReference type="InterPro" id="IPR031322">
    <property type="entry name" value="Shikimate/glucono_kinase"/>
</dbReference>
<feature type="binding site" evidence="11">
    <location>
        <position position="156"/>
    </location>
    <ligand>
        <name>ATP</name>
        <dbReference type="ChEBI" id="CHEBI:30616"/>
    </ligand>
</feature>
<evidence type="ECO:0000256" key="11">
    <source>
        <dbReference type="HAMAP-Rule" id="MF_00109"/>
    </source>
</evidence>
<evidence type="ECO:0000256" key="8">
    <source>
        <dbReference type="ARBA" id="ARBA00022840"/>
    </source>
</evidence>
<dbReference type="InterPro" id="IPR027417">
    <property type="entry name" value="P-loop_NTPase"/>
</dbReference>
<feature type="binding site" evidence="11">
    <location>
        <position position="120"/>
    </location>
    <ligand>
        <name>ATP</name>
        <dbReference type="ChEBI" id="CHEBI:30616"/>
    </ligand>
</feature>
<feature type="binding site" evidence="11">
    <location>
        <position position="139"/>
    </location>
    <ligand>
        <name>substrate</name>
    </ligand>
</feature>
<feature type="domain" description="AAA+ ATPase" evidence="12">
    <location>
        <begin position="3"/>
        <end position="178"/>
    </location>
</feature>
<evidence type="ECO:0000256" key="9">
    <source>
        <dbReference type="ARBA" id="ARBA00023141"/>
    </source>
</evidence>
<comment type="subunit">
    <text evidence="11">Monomer.</text>
</comment>
<evidence type="ECO:0000313" key="14">
    <source>
        <dbReference type="Proteomes" id="UP001589814"/>
    </source>
</evidence>
<evidence type="ECO:0000256" key="10">
    <source>
        <dbReference type="ARBA" id="ARBA00048567"/>
    </source>
</evidence>
<dbReference type="PRINTS" id="PR01100">
    <property type="entry name" value="SHIKIMTKNASE"/>
</dbReference>
<dbReference type="Gene3D" id="3.40.50.300">
    <property type="entry name" value="P-loop containing nucleotide triphosphate hydrolases"/>
    <property type="match status" value="1"/>
</dbReference>
<organism evidence="13 14">
    <name type="scientific">Kushneria aurantia</name>
    <dbReference type="NCBI Taxonomy" id="504092"/>
    <lineage>
        <taxon>Bacteria</taxon>
        <taxon>Pseudomonadati</taxon>
        <taxon>Pseudomonadota</taxon>
        <taxon>Gammaproteobacteria</taxon>
        <taxon>Oceanospirillales</taxon>
        <taxon>Halomonadaceae</taxon>
        <taxon>Kushneria</taxon>
    </lineage>
</organism>
<comment type="cofactor">
    <cofactor evidence="11">
        <name>Mg(2+)</name>
        <dbReference type="ChEBI" id="CHEBI:18420"/>
    </cofactor>
    <text evidence="11">Binds 1 Mg(2+) ion per subunit.</text>
</comment>
<evidence type="ECO:0000256" key="5">
    <source>
        <dbReference type="ARBA" id="ARBA00022679"/>
    </source>
</evidence>
<evidence type="ECO:0000313" key="13">
    <source>
        <dbReference type="EMBL" id="MFC0266764.1"/>
    </source>
</evidence>
<dbReference type="EMBL" id="JBHLVX010000005">
    <property type="protein sequence ID" value="MFC0266764.1"/>
    <property type="molecule type" value="Genomic_DNA"/>
</dbReference>
<feature type="binding site" evidence="11">
    <location>
        <position position="36"/>
    </location>
    <ligand>
        <name>substrate</name>
    </ligand>
</feature>
<keyword evidence="8 11" id="KW-0067">ATP-binding</keyword>